<dbReference type="NCBIfam" id="TIGR01444">
    <property type="entry name" value="fkbM_fam"/>
    <property type="match status" value="1"/>
</dbReference>
<dbReference type="Pfam" id="PF05050">
    <property type="entry name" value="Methyltransf_21"/>
    <property type="match status" value="1"/>
</dbReference>
<dbReference type="EMBL" id="QUZK01000048">
    <property type="protein sequence ID" value="RFF29291.1"/>
    <property type="molecule type" value="Genomic_DNA"/>
</dbReference>
<dbReference type="Gene3D" id="3.40.50.150">
    <property type="entry name" value="Vaccinia Virus protein VP39"/>
    <property type="match status" value="1"/>
</dbReference>
<dbReference type="GO" id="GO:0032259">
    <property type="term" value="P:methylation"/>
    <property type="evidence" value="ECO:0007669"/>
    <property type="project" value="UniProtKB-KW"/>
</dbReference>
<organism evidence="2 3">
    <name type="scientific">Wenzhouxiangella sediminis</name>
    <dbReference type="NCBI Taxonomy" id="1792836"/>
    <lineage>
        <taxon>Bacteria</taxon>
        <taxon>Pseudomonadati</taxon>
        <taxon>Pseudomonadota</taxon>
        <taxon>Gammaproteobacteria</taxon>
        <taxon>Chromatiales</taxon>
        <taxon>Wenzhouxiangellaceae</taxon>
        <taxon>Wenzhouxiangella</taxon>
    </lineage>
</organism>
<dbReference type="InterPro" id="IPR029063">
    <property type="entry name" value="SAM-dependent_MTases_sf"/>
</dbReference>
<feature type="domain" description="Methyltransferase FkbM" evidence="1">
    <location>
        <begin position="65"/>
        <end position="194"/>
    </location>
</feature>
<reference evidence="2 3" key="1">
    <citation type="submission" date="2018-08" db="EMBL/GenBank/DDBJ databases">
        <title>Wenzhouxiangella salilacus sp. nov., a novel bacterium isolated from a saline lake in Xinjiang Province, China.</title>
        <authorList>
            <person name="Han S."/>
        </authorList>
    </citation>
    <scope>NUCLEOTIDE SEQUENCE [LARGE SCALE GENOMIC DNA]</scope>
    <source>
        <strain evidence="2 3">XDB06</strain>
    </source>
</reference>
<keyword evidence="2" id="KW-0489">Methyltransferase</keyword>
<evidence type="ECO:0000313" key="3">
    <source>
        <dbReference type="Proteomes" id="UP000260351"/>
    </source>
</evidence>
<gene>
    <name evidence="2" type="ORF">DZC52_13360</name>
</gene>
<evidence type="ECO:0000313" key="2">
    <source>
        <dbReference type="EMBL" id="RFF29291.1"/>
    </source>
</evidence>
<dbReference type="SUPFAM" id="SSF53335">
    <property type="entry name" value="S-adenosyl-L-methionine-dependent methyltransferases"/>
    <property type="match status" value="1"/>
</dbReference>
<dbReference type="RefSeq" id="WP_116651657.1">
    <property type="nucleotide sequence ID" value="NZ_QUZK01000048.1"/>
</dbReference>
<dbReference type="AlphaFoldDB" id="A0A3E1K5J4"/>
<proteinExistence type="predicted"/>
<dbReference type="PANTHER" id="PTHR34203">
    <property type="entry name" value="METHYLTRANSFERASE, FKBM FAMILY PROTEIN"/>
    <property type="match status" value="1"/>
</dbReference>
<dbReference type="InterPro" id="IPR006342">
    <property type="entry name" value="FkbM_mtfrase"/>
</dbReference>
<dbReference type="Proteomes" id="UP000260351">
    <property type="component" value="Unassembled WGS sequence"/>
</dbReference>
<accession>A0A3E1K5J4</accession>
<protein>
    <submittedName>
        <fullName evidence="2">FkbM family methyltransferase</fullName>
    </submittedName>
</protein>
<dbReference type="PANTHER" id="PTHR34203:SF13">
    <property type="entry name" value="EXPRESSED PROTEIN"/>
    <property type="match status" value="1"/>
</dbReference>
<keyword evidence="3" id="KW-1185">Reference proteome</keyword>
<sequence>MSGAPKPSDLQLLTVRPGGVPEFRLLVAFGADERFAPCLRDQGFWEEAETLLLQRILRPGMSVVDLGAHVGYFSVLMSQCVGPEGRVVAFEPDPAHFRLLCANLLANACDQAEVRRLAIADAKGEGRLFRSPTNPGDQRLHAVAGRPSVAVRYDSLDSQLGHAGLDLVKMDCQGSEARILDGMTGLIERNRERLCLLMEFAPGLLHQAGCSVDQFAARLDQLGGCVFLVARSGRAVRLLEVEELASGLRAIADRMAQAGEEDASENLFVVFGPGARQTWLQRGSQGG</sequence>
<dbReference type="GO" id="GO:0008168">
    <property type="term" value="F:methyltransferase activity"/>
    <property type="evidence" value="ECO:0007669"/>
    <property type="project" value="UniProtKB-KW"/>
</dbReference>
<dbReference type="OrthoDB" id="5329963at2"/>
<comment type="caution">
    <text evidence="2">The sequence shown here is derived from an EMBL/GenBank/DDBJ whole genome shotgun (WGS) entry which is preliminary data.</text>
</comment>
<keyword evidence="2" id="KW-0808">Transferase</keyword>
<evidence type="ECO:0000259" key="1">
    <source>
        <dbReference type="Pfam" id="PF05050"/>
    </source>
</evidence>
<dbReference type="InterPro" id="IPR052514">
    <property type="entry name" value="SAM-dependent_MTase"/>
</dbReference>
<name>A0A3E1K5J4_9GAMM</name>